<dbReference type="Proteomes" id="UP000729402">
    <property type="component" value="Unassembled WGS sequence"/>
</dbReference>
<proteinExistence type="predicted"/>
<reference evidence="1" key="2">
    <citation type="submission" date="2021-02" db="EMBL/GenBank/DDBJ databases">
        <authorList>
            <person name="Kimball J.A."/>
            <person name="Haas M.W."/>
            <person name="Macchietto M."/>
            <person name="Kono T."/>
            <person name="Duquette J."/>
            <person name="Shao M."/>
        </authorList>
    </citation>
    <scope>NUCLEOTIDE SEQUENCE</scope>
    <source>
        <tissue evidence="1">Fresh leaf tissue</tissue>
    </source>
</reference>
<name>A0A8J5SND0_ZIZPA</name>
<evidence type="ECO:0000313" key="2">
    <source>
        <dbReference type="Proteomes" id="UP000729402"/>
    </source>
</evidence>
<evidence type="ECO:0000313" key="1">
    <source>
        <dbReference type="EMBL" id="KAG8073047.1"/>
    </source>
</evidence>
<protein>
    <submittedName>
        <fullName evidence="1">Uncharacterized protein</fullName>
    </submittedName>
</protein>
<comment type="caution">
    <text evidence="1">The sequence shown here is derived from an EMBL/GenBank/DDBJ whole genome shotgun (WGS) entry which is preliminary data.</text>
</comment>
<dbReference type="OrthoDB" id="1245115at2759"/>
<dbReference type="EMBL" id="JAAALK010000283">
    <property type="protein sequence ID" value="KAG8073047.1"/>
    <property type="molecule type" value="Genomic_DNA"/>
</dbReference>
<organism evidence="1 2">
    <name type="scientific">Zizania palustris</name>
    <name type="common">Northern wild rice</name>
    <dbReference type="NCBI Taxonomy" id="103762"/>
    <lineage>
        <taxon>Eukaryota</taxon>
        <taxon>Viridiplantae</taxon>
        <taxon>Streptophyta</taxon>
        <taxon>Embryophyta</taxon>
        <taxon>Tracheophyta</taxon>
        <taxon>Spermatophyta</taxon>
        <taxon>Magnoliopsida</taxon>
        <taxon>Liliopsida</taxon>
        <taxon>Poales</taxon>
        <taxon>Poaceae</taxon>
        <taxon>BOP clade</taxon>
        <taxon>Oryzoideae</taxon>
        <taxon>Oryzeae</taxon>
        <taxon>Zizaniinae</taxon>
        <taxon>Zizania</taxon>
    </lineage>
</organism>
<sequence>MVTVWRRHKNYAYDKISRNVMWCALDKHKVPTKYVALIKDMYNNVVTSVRTSDGGTNDFSIIVNTEIWQSPGLLRMSHNQQKSRKSGQRLVKEAHPFCYKWSDKKKLMEIKEDKDNPESVTMDVTWTKSLQTINMYPIS</sequence>
<reference evidence="1" key="1">
    <citation type="journal article" date="2021" name="bioRxiv">
        <title>Whole Genome Assembly and Annotation of Northern Wild Rice, Zizania palustris L., Supports a Whole Genome Duplication in the Zizania Genus.</title>
        <authorList>
            <person name="Haas M."/>
            <person name="Kono T."/>
            <person name="Macchietto M."/>
            <person name="Millas R."/>
            <person name="McGilp L."/>
            <person name="Shao M."/>
            <person name="Duquette J."/>
            <person name="Hirsch C.N."/>
            <person name="Kimball J."/>
        </authorList>
    </citation>
    <scope>NUCLEOTIDE SEQUENCE</scope>
    <source>
        <tissue evidence="1">Fresh leaf tissue</tissue>
    </source>
</reference>
<dbReference type="AlphaFoldDB" id="A0A8J5SND0"/>
<keyword evidence="2" id="KW-1185">Reference proteome</keyword>
<accession>A0A8J5SND0</accession>
<gene>
    <name evidence="1" type="ORF">GUJ93_ZPchr0006g45645</name>
</gene>